<keyword evidence="9" id="KW-0539">Nucleus</keyword>
<protein>
    <recommendedName>
        <fullName evidence="9">DNA polymerase</fullName>
        <ecNumber evidence="9">2.7.7.7</ecNumber>
    </recommendedName>
</protein>
<dbReference type="GO" id="GO:0006303">
    <property type="term" value="P:double-strand break repair via nonhomologous end joining"/>
    <property type="evidence" value="ECO:0007669"/>
    <property type="project" value="TreeGrafter"/>
</dbReference>
<dbReference type="GO" id="GO:0003887">
    <property type="term" value="F:DNA-directed DNA polymerase activity"/>
    <property type="evidence" value="ECO:0007669"/>
    <property type="project" value="UniProtKB-UniRule"/>
</dbReference>
<evidence type="ECO:0000256" key="1">
    <source>
        <dbReference type="ARBA" id="ARBA00022634"/>
    </source>
</evidence>
<keyword evidence="2 9" id="KW-0808">Transferase</keyword>
<dbReference type="InterPro" id="IPR002054">
    <property type="entry name" value="DNA-dir_DNA_pol_X"/>
</dbReference>
<dbReference type="Gene3D" id="1.10.150.20">
    <property type="entry name" value="5' to 3' exonuclease, C-terminal subdomain"/>
    <property type="match status" value="1"/>
</dbReference>
<dbReference type="Gene3D" id="1.10.150.110">
    <property type="entry name" value="DNA polymerase beta, N-terminal domain-like"/>
    <property type="match status" value="1"/>
</dbReference>
<comment type="similarity">
    <text evidence="9">Belongs to the DNA polymerase type-X family.</text>
</comment>
<keyword evidence="12" id="KW-1185">Reference proteome</keyword>
<keyword evidence="5 9" id="KW-0227">DNA damage</keyword>
<sequence length="453" mass="50451">MLSSTVMLPRIRHCRCWDPTLRFIALQRCALSTASKQNLGPNDGILEVLEQNMQEEAAKSERNPYKIRAFSTAIKAVKQLERPIVSVEEVRLLRGVGPGIARRIQDYLDVHSPVNPPSISNSKATRKLTLCLRSSQTEGGPHVNKRSGKAQTLIDAGCTSLNDLKLPQYRSKLSNAQLVGIDFHDHLQESAQRREAEVVAQLIQDSVSSKFDVHLVGGYRRGAPTSSSIDIMILHPSHVHIPTPAPFTPASKKQHRSQFVFHTTPPTKSSRANSPLLTHVVPSLQDRGLVAVALSSGPQTWQGIALVPDGENGGREDRQKRLQMIGKKEGIYRRLNISMVPIKSRGAALLALTGDAEFNRHLCTRATKLGLHLNEYGLWRWHHEASTGCDMDPFDPEQPDSQSIRGHWELIKAESEEDILLELGLDYVAPERRNYEFLVNTPGKKKRGKKLSS</sequence>
<dbReference type="PRINTS" id="PR00869">
    <property type="entry name" value="DNAPOLX"/>
</dbReference>
<comment type="catalytic activity">
    <reaction evidence="8 9">
        <text>DNA(n) + a 2'-deoxyribonucleoside 5'-triphosphate = DNA(n+1) + diphosphate</text>
        <dbReference type="Rhea" id="RHEA:22508"/>
        <dbReference type="Rhea" id="RHEA-COMP:17339"/>
        <dbReference type="Rhea" id="RHEA-COMP:17340"/>
        <dbReference type="ChEBI" id="CHEBI:33019"/>
        <dbReference type="ChEBI" id="CHEBI:61560"/>
        <dbReference type="ChEBI" id="CHEBI:173112"/>
        <dbReference type="EC" id="2.7.7.7"/>
    </reaction>
</comment>
<keyword evidence="6 9" id="KW-0239">DNA-directed DNA polymerase</keyword>
<dbReference type="InterPro" id="IPR043519">
    <property type="entry name" value="NT_sf"/>
</dbReference>
<evidence type="ECO:0000256" key="5">
    <source>
        <dbReference type="ARBA" id="ARBA00022763"/>
    </source>
</evidence>
<dbReference type="PANTHER" id="PTHR11276">
    <property type="entry name" value="DNA POLYMERASE TYPE-X FAMILY MEMBER"/>
    <property type="match status" value="1"/>
</dbReference>
<organism evidence="11 12">
    <name type="scientific">Pleurotus eryngii</name>
    <name type="common">Boletus of the steppes</name>
    <dbReference type="NCBI Taxonomy" id="5323"/>
    <lineage>
        <taxon>Eukaryota</taxon>
        <taxon>Fungi</taxon>
        <taxon>Dikarya</taxon>
        <taxon>Basidiomycota</taxon>
        <taxon>Agaricomycotina</taxon>
        <taxon>Agaricomycetes</taxon>
        <taxon>Agaricomycetidae</taxon>
        <taxon>Agaricales</taxon>
        <taxon>Pleurotineae</taxon>
        <taxon>Pleurotaceae</taxon>
        <taxon>Pleurotus</taxon>
    </lineage>
</organism>
<evidence type="ECO:0000256" key="9">
    <source>
        <dbReference type="RuleBase" id="RU366014"/>
    </source>
</evidence>
<evidence type="ECO:0000256" key="6">
    <source>
        <dbReference type="ARBA" id="ARBA00022932"/>
    </source>
</evidence>
<dbReference type="InterPro" id="IPR028207">
    <property type="entry name" value="DNA_pol_B_palm_palm"/>
</dbReference>
<dbReference type="Gene3D" id="3.30.460.10">
    <property type="entry name" value="Beta Polymerase, domain 2"/>
    <property type="match status" value="1"/>
</dbReference>
<proteinExistence type="inferred from homology"/>
<dbReference type="OrthoDB" id="205514at2759"/>
<dbReference type="AlphaFoldDB" id="A0A9P5ZRW7"/>
<dbReference type="PRINTS" id="PR00870">
    <property type="entry name" value="DNAPOLXBETA"/>
</dbReference>
<dbReference type="SUPFAM" id="SSF81301">
    <property type="entry name" value="Nucleotidyltransferase"/>
    <property type="match status" value="1"/>
</dbReference>
<reference evidence="11" key="1">
    <citation type="submission" date="2020-11" db="EMBL/GenBank/DDBJ databases">
        <authorList>
            <consortium name="DOE Joint Genome Institute"/>
            <person name="Ahrendt S."/>
            <person name="Riley R."/>
            <person name="Andreopoulos W."/>
            <person name="Labutti K."/>
            <person name="Pangilinan J."/>
            <person name="Ruiz-Duenas F.J."/>
            <person name="Barrasa J.M."/>
            <person name="Sanchez-Garcia M."/>
            <person name="Camarero S."/>
            <person name="Miyauchi S."/>
            <person name="Serrano A."/>
            <person name="Linde D."/>
            <person name="Babiker R."/>
            <person name="Drula E."/>
            <person name="Ayuso-Fernandez I."/>
            <person name="Pacheco R."/>
            <person name="Padilla G."/>
            <person name="Ferreira P."/>
            <person name="Barriuso J."/>
            <person name="Kellner H."/>
            <person name="Castanera R."/>
            <person name="Alfaro M."/>
            <person name="Ramirez L."/>
            <person name="Pisabarro A.G."/>
            <person name="Kuo A."/>
            <person name="Tritt A."/>
            <person name="Lipzen A."/>
            <person name="He G."/>
            <person name="Yan M."/>
            <person name="Ng V."/>
            <person name="Cullen D."/>
            <person name="Martin F."/>
            <person name="Rosso M.-N."/>
            <person name="Henrissat B."/>
            <person name="Hibbett D."/>
            <person name="Martinez A.T."/>
            <person name="Grigoriev I.V."/>
        </authorList>
    </citation>
    <scope>NUCLEOTIDE SEQUENCE</scope>
    <source>
        <strain evidence="11">ATCC 90797</strain>
    </source>
</reference>
<keyword evidence="3 9" id="KW-0548">Nucleotidyltransferase</keyword>
<dbReference type="SUPFAM" id="SSF47802">
    <property type="entry name" value="DNA polymerase beta, N-terminal domain-like"/>
    <property type="match status" value="1"/>
</dbReference>
<dbReference type="EC" id="2.7.7.7" evidence="9"/>
<dbReference type="InterPro" id="IPR027421">
    <property type="entry name" value="DNA_pol_lamdba_lyase_dom_sf"/>
</dbReference>
<keyword evidence="4" id="KW-0235">DNA replication</keyword>
<dbReference type="Gene3D" id="3.30.210.10">
    <property type="entry name" value="DNA polymerase, thumb domain"/>
    <property type="match status" value="1"/>
</dbReference>
<comment type="subcellular location">
    <subcellularLocation>
        <location evidence="9">Nucleus</location>
    </subcellularLocation>
</comment>
<dbReference type="GO" id="GO:0046872">
    <property type="term" value="F:metal ion binding"/>
    <property type="evidence" value="ECO:0007669"/>
    <property type="project" value="UniProtKB-UniRule"/>
</dbReference>
<evidence type="ECO:0000256" key="8">
    <source>
        <dbReference type="ARBA" id="ARBA00049244"/>
    </source>
</evidence>
<evidence type="ECO:0000256" key="4">
    <source>
        <dbReference type="ARBA" id="ARBA00022705"/>
    </source>
</evidence>
<dbReference type="Pfam" id="PF14792">
    <property type="entry name" value="DNA_pol_B_palm"/>
    <property type="match status" value="1"/>
</dbReference>
<name>A0A9P5ZRW7_PLEER</name>
<keyword evidence="7 9" id="KW-0234">DNA repair</keyword>
<dbReference type="Pfam" id="PF14791">
    <property type="entry name" value="DNA_pol_B_thumb"/>
    <property type="match status" value="1"/>
</dbReference>
<evidence type="ECO:0000256" key="7">
    <source>
        <dbReference type="ARBA" id="ARBA00023204"/>
    </source>
</evidence>
<evidence type="ECO:0000256" key="3">
    <source>
        <dbReference type="ARBA" id="ARBA00022695"/>
    </source>
</evidence>
<dbReference type="InterPro" id="IPR037160">
    <property type="entry name" value="DNA_Pol_thumb_sf"/>
</dbReference>
<evidence type="ECO:0000313" key="11">
    <source>
        <dbReference type="EMBL" id="KAF9492013.1"/>
    </source>
</evidence>
<evidence type="ECO:0000259" key="10">
    <source>
        <dbReference type="SMART" id="SM00483"/>
    </source>
</evidence>
<keyword evidence="1" id="KW-0237">DNA synthesis</keyword>
<accession>A0A9P5ZRW7</accession>
<dbReference type="InterPro" id="IPR010996">
    <property type="entry name" value="HHH_MUS81"/>
</dbReference>
<evidence type="ECO:0000256" key="2">
    <source>
        <dbReference type="ARBA" id="ARBA00022679"/>
    </source>
</evidence>
<dbReference type="InterPro" id="IPR029398">
    <property type="entry name" value="PolB_thumb"/>
</dbReference>
<evidence type="ECO:0000313" key="12">
    <source>
        <dbReference type="Proteomes" id="UP000807025"/>
    </source>
</evidence>
<dbReference type="GO" id="GO:0005634">
    <property type="term" value="C:nucleus"/>
    <property type="evidence" value="ECO:0007669"/>
    <property type="project" value="UniProtKB-SubCell"/>
</dbReference>
<dbReference type="GO" id="GO:0003677">
    <property type="term" value="F:DNA binding"/>
    <property type="evidence" value="ECO:0007669"/>
    <property type="project" value="UniProtKB-UniRule"/>
</dbReference>
<dbReference type="InterPro" id="IPR002008">
    <property type="entry name" value="DNA_pol_X_beta-like"/>
</dbReference>
<dbReference type="PANTHER" id="PTHR11276:SF28">
    <property type="entry name" value="DNA POLYMERASE LAMBDA"/>
    <property type="match status" value="1"/>
</dbReference>
<dbReference type="Proteomes" id="UP000807025">
    <property type="component" value="Unassembled WGS sequence"/>
</dbReference>
<dbReference type="InterPro" id="IPR022312">
    <property type="entry name" value="DNA_pol_X"/>
</dbReference>
<dbReference type="EMBL" id="MU154608">
    <property type="protein sequence ID" value="KAF9492013.1"/>
    <property type="molecule type" value="Genomic_DNA"/>
</dbReference>
<comment type="function">
    <text evidence="9">DNA polymerase that functions in several pathways of DNA repair. Involved in base excision repair (BER) responsible for repair of lesions that give rise to abasic (AP) sites in DNA. Also contributes to DNA double-strand break repair by non-homologous end joining and homologous recombination. Has both template-dependent and template-independent (terminal transferase) DNA polymerase activities. Has also a 5'-deoxyribose-5-phosphate lyase (dRP lyase) activity.</text>
</comment>
<feature type="domain" description="DNA-directed DNA polymerase X" evidence="10">
    <location>
        <begin position="40"/>
        <end position="434"/>
    </location>
</feature>
<comment type="caution">
    <text evidence="11">The sequence shown here is derived from an EMBL/GenBank/DDBJ whole genome shotgun (WGS) entry which is preliminary data.</text>
</comment>
<gene>
    <name evidence="11" type="ORF">BDN71DRAFT_1509811</name>
</gene>
<dbReference type="SMART" id="SM00483">
    <property type="entry name" value="POLXc"/>
    <property type="match status" value="1"/>
</dbReference>
<dbReference type="Pfam" id="PF14716">
    <property type="entry name" value="HHH_8"/>
    <property type="match status" value="1"/>
</dbReference>